<organism evidence="5 6">
    <name type="scientific">Streptomyces iconiensis</name>
    <dbReference type="NCBI Taxonomy" id="1384038"/>
    <lineage>
        <taxon>Bacteria</taxon>
        <taxon>Bacillati</taxon>
        <taxon>Actinomycetota</taxon>
        <taxon>Actinomycetes</taxon>
        <taxon>Kitasatosporales</taxon>
        <taxon>Streptomycetaceae</taxon>
        <taxon>Streptomyces</taxon>
    </lineage>
</organism>
<evidence type="ECO:0000313" key="5">
    <source>
        <dbReference type="EMBL" id="MDJ1138238.1"/>
    </source>
</evidence>
<dbReference type="Pfam" id="PF00294">
    <property type="entry name" value="PfkB"/>
    <property type="match status" value="1"/>
</dbReference>
<evidence type="ECO:0000313" key="6">
    <source>
        <dbReference type="Proteomes" id="UP001214441"/>
    </source>
</evidence>
<accession>A0ABT7AC86</accession>
<dbReference type="InterPro" id="IPR050306">
    <property type="entry name" value="PfkB_Carbo_kinase"/>
</dbReference>
<dbReference type="PANTHER" id="PTHR43085:SF46">
    <property type="entry name" value="ADENOSINE KINASE"/>
    <property type="match status" value="1"/>
</dbReference>
<dbReference type="SUPFAM" id="SSF53613">
    <property type="entry name" value="Ribokinase-like"/>
    <property type="match status" value="1"/>
</dbReference>
<feature type="domain" description="Carbohydrate kinase PfkB" evidence="4">
    <location>
        <begin position="12"/>
        <end position="295"/>
    </location>
</feature>
<dbReference type="InterPro" id="IPR029056">
    <property type="entry name" value="Ribokinase-like"/>
</dbReference>
<dbReference type="Gene3D" id="3.40.1190.20">
    <property type="match status" value="1"/>
</dbReference>
<gene>
    <name evidence="5" type="ORF">NMN56_041040</name>
</gene>
<reference evidence="5 6" key="1">
    <citation type="submission" date="2023-05" db="EMBL/GenBank/DDBJ databases">
        <title>Streptantibioticus silvisoli sp. nov., acidotolerant actinomycetes 1 from pine litter.</title>
        <authorList>
            <person name="Swiecimska M."/>
            <person name="Golinska P."/>
            <person name="Sangal V."/>
            <person name="Wachnowicz B."/>
            <person name="Goodfellow M."/>
        </authorList>
    </citation>
    <scope>NUCLEOTIDE SEQUENCE [LARGE SCALE GENOMIC DNA]</scope>
    <source>
        <strain evidence="5 6">DSM 42109</strain>
    </source>
</reference>
<dbReference type="PANTHER" id="PTHR43085">
    <property type="entry name" value="HEXOKINASE FAMILY MEMBER"/>
    <property type="match status" value="1"/>
</dbReference>
<dbReference type="GO" id="GO:0016301">
    <property type="term" value="F:kinase activity"/>
    <property type="evidence" value="ECO:0007669"/>
    <property type="project" value="UniProtKB-KW"/>
</dbReference>
<evidence type="ECO:0000256" key="3">
    <source>
        <dbReference type="ARBA" id="ARBA00022777"/>
    </source>
</evidence>
<name>A0ABT7AC86_9ACTN</name>
<proteinExistence type="inferred from homology"/>
<comment type="caution">
    <text evidence="5">The sequence shown here is derived from an EMBL/GenBank/DDBJ whole genome shotgun (WGS) entry which is preliminary data.</text>
</comment>
<keyword evidence="2" id="KW-0808">Transferase</keyword>
<keyword evidence="6" id="KW-1185">Reference proteome</keyword>
<dbReference type="InterPro" id="IPR011611">
    <property type="entry name" value="PfkB_dom"/>
</dbReference>
<dbReference type="RefSeq" id="WP_274044806.1">
    <property type="nucleotide sequence ID" value="NZ_JANCPR020000078.1"/>
</dbReference>
<dbReference type="EMBL" id="JANCPR020000078">
    <property type="protein sequence ID" value="MDJ1138238.1"/>
    <property type="molecule type" value="Genomic_DNA"/>
</dbReference>
<comment type="similarity">
    <text evidence="1">Belongs to the carbohydrate kinase PfkB family.</text>
</comment>
<sequence>MRIAVTGSIATDHLMTFPGRFTEQLLAGSLDKVSLSFLVEELEIRRGGVAANIAFGLAGLGLTPTLVGAVGADWSDHQLWLKEHGVDTDSVHVSATHHTARFVCTTDADHNQIGSFYPGAMSEARTISLREVVARTGGIDLVVVSPNDPEAMLRHTRDCAELGVPFAADISQQLATMGRDDVRALLNGPAYLFTNAYESVLIQERTGWTEQQILGRVGTWVTTRGAEGVHIERVGVRPLDVPAVPAEGTLEPTGAGDAFRAGFLAGLAWDLGHQDAARLGSALATTVLETTGTQSYALRRAPFLGRLRDTYGAEAATTLAPYLGALR</sequence>
<evidence type="ECO:0000256" key="1">
    <source>
        <dbReference type="ARBA" id="ARBA00010688"/>
    </source>
</evidence>
<dbReference type="Proteomes" id="UP001214441">
    <property type="component" value="Unassembled WGS sequence"/>
</dbReference>
<keyword evidence="3 5" id="KW-0418">Kinase</keyword>
<protein>
    <submittedName>
        <fullName evidence="5">Carbohydrate kinase family protein</fullName>
    </submittedName>
</protein>
<evidence type="ECO:0000259" key="4">
    <source>
        <dbReference type="Pfam" id="PF00294"/>
    </source>
</evidence>
<evidence type="ECO:0000256" key="2">
    <source>
        <dbReference type="ARBA" id="ARBA00022679"/>
    </source>
</evidence>
<dbReference type="CDD" id="cd01942">
    <property type="entry name" value="ribokinase_group_A"/>
    <property type="match status" value="1"/>
</dbReference>